<keyword evidence="3" id="KW-1185">Reference proteome</keyword>
<reference evidence="2 3" key="1">
    <citation type="submission" date="2018-06" db="EMBL/GenBank/DDBJ databases">
        <title>Comparative genomics reveals the genomic features of Rhizophagus irregularis, R. cerebriforme, R. diaphanum and Gigaspora rosea, and their symbiotic lifestyle signature.</title>
        <authorList>
            <person name="Morin E."/>
            <person name="San Clemente H."/>
            <person name="Chen E.C.H."/>
            <person name="De La Providencia I."/>
            <person name="Hainaut M."/>
            <person name="Kuo A."/>
            <person name="Kohler A."/>
            <person name="Murat C."/>
            <person name="Tang N."/>
            <person name="Roy S."/>
            <person name="Loubradou J."/>
            <person name="Henrissat B."/>
            <person name="Grigoriev I.V."/>
            <person name="Corradi N."/>
            <person name="Roux C."/>
            <person name="Martin F.M."/>
        </authorList>
    </citation>
    <scope>NUCLEOTIDE SEQUENCE [LARGE SCALE GENOMIC DNA]</scope>
    <source>
        <strain evidence="2 3">DAOM 227022</strain>
    </source>
</reference>
<gene>
    <name evidence="2" type="ORF">C1645_821973</name>
</gene>
<evidence type="ECO:0000256" key="1">
    <source>
        <dbReference type="SAM" id="MobiDB-lite"/>
    </source>
</evidence>
<dbReference type="Proteomes" id="UP000265703">
    <property type="component" value="Unassembled WGS sequence"/>
</dbReference>
<evidence type="ECO:0000313" key="2">
    <source>
        <dbReference type="EMBL" id="RIA91478.1"/>
    </source>
</evidence>
<feature type="region of interest" description="Disordered" evidence="1">
    <location>
        <begin position="21"/>
        <end position="43"/>
    </location>
</feature>
<evidence type="ECO:0000313" key="3">
    <source>
        <dbReference type="Proteomes" id="UP000265703"/>
    </source>
</evidence>
<dbReference type="OrthoDB" id="2414186at2759"/>
<dbReference type="AlphaFoldDB" id="A0A397SZH8"/>
<dbReference type="EMBL" id="QKYT01000151">
    <property type="protein sequence ID" value="RIA91478.1"/>
    <property type="molecule type" value="Genomic_DNA"/>
</dbReference>
<organism evidence="2 3">
    <name type="scientific">Glomus cerebriforme</name>
    <dbReference type="NCBI Taxonomy" id="658196"/>
    <lineage>
        <taxon>Eukaryota</taxon>
        <taxon>Fungi</taxon>
        <taxon>Fungi incertae sedis</taxon>
        <taxon>Mucoromycota</taxon>
        <taxon>Glomeromycotina</taxon>
        <taxon>Glomeromycetes</taxon>
        <taxon>Glomerales</taxon>
        <taxon>Glomeraceae</taxon>
        <taxon>Glomus</taxon>
    </lineage>
</organism>
<comment type="caution">
    <text evidence="2">The sequence shown here is derived from an EMBL/GenBank/DDBJ whole genome shotgun (WGS) entry which is preliminary data.</text>
</comment>
<accession>A0A397SZH8</accession>
<protein>
    <submittedName>
        <fullName evidence="2">Uncharacterized protein</fullName>
    </submittedName>
</protein>
<name>A0A397SZH8_9GLOM</name>
<sequence length="90" mass="9994">MSNNNVDNVIEVKELSESIVSTVPSGSTAPTVPPVLTTSEPDLSEELQKIRDSLPEDSLMYYNNIDGNEDKISYLKSIRADRMKNHKKGV</sequence>
<proteinExistence type="predicted"/>
<feature type="compositionally biased region" description="Polar residues" evidence="1">
    <location>
        <begin position="21"/>
        <end position="41"/>
    </location>
</feature>